<dbReference type="InterPro" id="IPR022113">
    <property type="entry name" value="TMEM131L_N"/>
</dbReference>
<dbReference type="Pfam" id="PF24499">
    <property type="entry name" value="Ig_TMEM131L_4"/>
    <property type="match status" value="1"/>
</dbReference>
<feature type="region of interest" description="Disordered" evidence="7">
    <location>
        <begin position="1"/>
        <end position="32"/>
    </location>
</feature>
<keyword evidence="4" id="KW-0732">Signal</keyword>
<reference evidence="12 13" key="1">
    <citation type="submission" date="2017-09" db="EMBL/GenBank/DDBJ databases">
        <title>WGS assembly of Aquilegia coerulea Goldsmith.</title>
        <authorList>
            <person name="Hodges S."/>
            <person name="Kramer E."/>
            <person name="Nordborg M."/>
            <person name="Tomkins J."/>
            <person name="Borevitz J."/>
            <person name="Derieg N."/>
            <person name="Yan J."/>
            <person name="Mihaltcheva S."/>
            <person name="Hayes R.D."/>
            <person name="Rokhsar D."/>
        </authorList>
    </citation>
    <scope>NUCLEOTIDE SEQUENCE [LARGE SCALE GENOMIC DNA]</scope>
    <source>
        <strain evidence="13">cv. Goldsmith</strain>
    </source>
</reference>
<dbReference type="Proteomes" id="UP000230069">
    <property type="component" value="Unassembled WGS sequence"/>
</dbReference>
<feature type="domain" description="TMEM131L fourth Ig-like" evidence="10">
    <location>
        <begin position="505"/>
        <end position="628"/>
    </location>
</feature>
<evidence type="ECO:0000256" key="6">
    <source>
        <dbReference type="ARBA" id="ARBA00023136"/>
    </source>
</evidence>
<keyword evidence="5" id="KW-1133">Transmembrane helix</keyword>
<evidence type="ECO:0000259" key="8">
    <source>
        <dbReference type="Pfam" id="PF12371"/>
    </source>
</evidence>
<accession>A0A2G5DSD4</accession>
<dbReference type="InterPro" id="IPR055436">
    <property type="entry name" value="Ig_TMEM131L_4"/>
</dbReference>
<evidence type="ECO:0000256" key="4">
    <source>
        <dbReference type="ARBA" id="ARBA00022729"/>
    </source>
</evidence>
<evidence type="ECO:0000256" key="5">
    <source>
        <dbReference type="ARBA" id="ARBA00022989"/>
    </source>
</evidence>
<dbReference type="Pfam" id="PF12371">
    <property type="entry name" value="TMEM131_like_N"/>
    <property type="match status" value="1"/>
</dbReference>
<dbReference type="InParanoid" id="A0A2G5DSD4"/>
<evidence type="ECO:0000313" key="12">
    <source>
        <dbReference type="EMBL" id="PIA46409.1"/>
    </source>
</evidence>
<evidence type="ECO:0000259" key="10">
    <source>
        <dbReference type="Pfam" id="PF24499"/>
    </source>
</evidence>
<dbReference type="STRING" id="218851.A0A2G5DSD4"/>
<organism evidence="12 13">
    <name type="scientific">Aquilegia coerulea</name>
    <name type="common">Rocky mountain columbine</name>
    <dbReference type="NCBI Taxonomy" id="218851"/>
    <lineage>
        <taxon>Eukaryota</taxon>
        <taxon>Viridiplantae</taxon>
        <taxon>Streptophyta</taxon>
        <taxon>Embryophyta</taxon>
        <taxon>Tracheophyta</taxon>
        <taxon>Spermatophyta</taxon>
        <taxon>Magnoliopsida</taxon>
        <taxon>Ranunculales</taxon>
        <taxon>Ranunculaceae</taxon>
        <taxon>Thalictroideae</taxon>
        <taxon>Aquilegia</taxon>
    </lineage>
</organism>
<evidence type="ECO:0000259" key="9">
    <source>
        <dbReference type="Pfam" id="PF24474"/>
    </source>
</evidence>
<name>A0A2G5DSD4_AQUCA</name>
<dbReference type="AlphaFoldDB" id="A0A2G5DSD4"/>
<evidence type="ECO:0000256" key="3">
    <source>
        <dbReference type="ARBA" id="ARBA00022692"/>
    </source>
</evidence>
<evidence type="ECO:0000256" key="1">
    <source>
        <dbReference type="ARBA" id="ARBA00004479"/>
    </source>
</evidence>
<evidence type="ECO:0000256" key="7">
    <source>
        <dbReference type="SAM" id="MobiDB-lite"/>
    </source>
</evidence>
<keyword evidence="13" id="KW-1185">Reference proteome</keyword>
<protein>
    <submittedName>
        <fullName evidence="12">Uncharacterized protein</fullName>
    </submittedName>
</protein>
<evidence type="ECO:0000256" key="2">
    <source>
        <dbReference type="ARBA" id="ARBA00006682"/>
    </source>
</evidence>
<feature type="compositionally biased region" description="Low complexity" evidence="7">
    <location>
        <begin position="956"/>
        <end position="970"/>
    </location>
</feature>
<feature type="domain" description="DUF7579" evidence="9">
    <location>
        <begin position="319"/>
        <end position="435"/>
    </location>
</feature>
<dbReference type="PANTHER" id="PTHR22050:SF0">
    <property type="entry name" value="TRANSMEMBRANE PROTEIN 131 HOMOLOG"/>
    <property type="match status" value="1"/>
</dbReference>
<dbReference type="InterPro" id="IPR056001">
    <property type="entry name" value="DUF7579"/>
</dbReference>
<evidence type="ECO:0000313" key="13">
    <source>
        <dbReference type="Proteomes" id="UP000230069"/>
    </source>
</evidence>
<keyword evidence="6" id="KW-0472">Membrane</keyword>
<dbReference type="InterPro" id="IPR055437">
    <property type="entry name" value="TMEM131L_Ig_5"/>
</dbReference>
<dbReference type="Pfam" id="PF24474">
    <property type="entry name" value="DUF7579"/>
    <property type="match status" value="1"/>
</dbReference>
<proteinExistence type="inferred from homology"/>
<comment type="similarity">
    <text evidence="2">Belongs to the TMEM131 family.</text>
</comment>
<dbReference type="Pfam" id="PF24501">
    <property type="entry name" value="Ig_TMEM131L_5"/>
    <property type="match status" value="1"/>
</dbReference>
<feature type="compositionally biased region" description="Basic residues" evidence="7">
    <location>
        <begin position="935"/>
        <end position="944"/>
    </location>
</feature>
<dbReference type="GO" id="GO:0016020">
    <property type="term" value="C:membrane"/>
    <property type="evidence" value="ECO:0007669"/>
    <property type="project" value="UniProtKB-SubCell"/>
</dbReference>
<feature type="domain" description="TMEM131L fifth Ig-like" evidence="11">
    <location>
        <begin position="685"/>
        <end position="748"/>
    </location>
</feature>
<dbReference type="OrthoDB" id="168404at2759"/>
<dbReference type="EMBL" id="KZ305032">
    <property type="protein sequence ID" value="PIA46409.1"/>
    <property type="molecule type" value="Genomic_DNA"/>
</dbReference>
<keyword evidence="3" id="KW-0812">Transmembrane</keyword>
<feature type="region of interest" description="Disordered" evidence="7">
    <location>
        <begin position="932"/>
        <end position="970"/>
    </location>
</feature>
<gene>
    <name evidence="12" type="ORF">AQUCO_01500150v1</name>
</gene>
<feature type="domain" description="Transmembrane protein 131-like N-terminal" evidence="8">
    <location>
        <begin position="62"/>
        <end position="145"/>
    </location>
</feature>
<evidence type="ECO:0000259" key="11">
    <source>
        <dbReference type="Pfam" id="PF24501"/>
    </source>
</evidence>
<comment type="subcellular location">
    <subcellularLocation>
        <location evidence="1">Membrane</location>
        <topology evidence="1">Single-pass type I membrane protein</topology>
    </subcellularLocation>
</comment>
<sequence>MFINSGMERGDVSSTQGKSAGQSISDSGGGPSLKYHRPFNILDKKSELITSDILDGSSSLKVDISPPFLDWGQSYLYFSSLAFLTVANTCNESNLKIYKPFSTDTQFYPCDIDEILLGPGEVARICFVFLPQQLGLLSAHIVLQTSSGGFLIHAQGVVIESLYQIQPLVGLNVSLDGVLKKNVSLYNPFDDTLYVKEITVWISVSSENISHSAEAACKMNNIQSLGEYNYYFNSKEWLDIRTDQVDLPLMALRPHRSWEISPHSTETIAEINFLDGAKGSVFGAFSMEVQRSSQDKTDIIVIPLEAEVHDKSSGGDLTGSVIVYFEPLPCEGCEQSIVLSLKNRASFPLHVAKITEVTQSSNIFHIKHMDGLLLFPGTVTQIAVITCPLDDSQGTSNGVSDLHLSCKLLVLTNDSGNPQIEIPCQDVIHACSKQRQLSYVGHKLQHEKNNAVNEITGSVGNGIHSLSQTLETKSEKVAEADELVLRNWRSQGTTRDKSVLDHDEVDFAVVQVGTHGSKWITVKNPSQQPVLMQLVLNSGTVINGCKSLDMFLQQPLSSSLVQSESARPTAYGFSIADSATAEAYVHPNGQARMGPVVFHPSKRCEWRGSLLIRNNLSGVESLSLKGFGGSISMVFQENSEFVQRIELNQNRPISADVAHQHLLFLMGNTSVACSISLSKEFCVINTGDLPLEVRKIEVSGTNCGLDGFVVQACKAFALEPGESRKLQVSYKTDFSAAVVHRDLEFTLGTGIFVIPMKASLPDHLLTVCRKSFFWVFLKKLCFVACIATSVMYMAFSIILPKVVSLGSQDYVFKTENAGIRRARKPSGHRGERNSKISVYNNMIGLVRSIRTNETSKLGFVDRYSDCSDGAQDQRTGLNLMSTQHGRKEVIGVPGTKSETQFLQCSSTVKSAALETSCSSEAQQACNLTVRVTKEKGKRRRKKRPSGAGITGLPEVSSSQSGNSTPSSPMSPIISFAPKTTWPLSPDADHAIEAVNPFVKVRDQNHVFKASCGSTPLEAKVSGNYDRRVCSFSSQQQTSVSQKVTTKPMLLPSSTFPNAHHHLPGVVNPPLLLRSTSAINPNARAPGSNLKKKAIRIEEPKRAEDRFTYDIWGNHFSGIHLMDKVNEVSTMISKGDSQSFFVMGPQILMQKPLAKTVSPPNMSDCAITSLRPND</sequence>
<feature type="compositionally biased region" description="Polar residues" evidence="7">
    <location>
        <begin position="12"/>
        <end position="26"/>
    </location>
</feature>
<dbReference type="InterPro" id="IPR039877">
    <property type="entry name" value="TMEM131-like"/>
</dbReference>
<dbReference type="PANTHER" id="PTHR22050">
    <property type="entry name" value="RW1 PROTEIN HOMOLOG"/>
    <property type="match status" value="1"/>
</dbReference>